<dbReference type="InterPro" id="IPR007560">
    <property type="entry name" value="Restrct_endonuc_IV_Mrr"/>
</dbReference>
<feature type="domain" description="Restriction endonuclease type IV Mrr" evidence="2">
    <location>
        <begin position="274"/>
        <end position="361"/>
    </location>
</feature>
<proteinExistence type="predicted"/>
<dbReference type="Proteomes" id="UP000590811">
    <property type="component" value="Unassembled WGS sequence"/>
</dbReference>
<dbReference type="InterPro" id="IPR011335">
    <property type="entry name" value="Restrct_endonuc-II-like"/>
</dbReference>
<dbReference type="Gene3D" id="3.40.1350.10">
    <property type="match status" value="1"/>
</dbReference>
<evidence type="ECO:0000313" key="4">
    <source>
        <dbReference type="Proteomes" id="UP000590811"/>
    </source>
</evidence>
<evidence type="ECO:0000259" key="2">
    <source>
        <dbReference type="Pfam" id="PF04471"/>
    </source>
</evidence>
<dbReference type="GO" id="GO:0003677">
    <property type="term" value="F:DNA binding"/>
    <property type="evidence" value="ECO:0007669"/>
    <property type="project" value="InterPro"/>
</dbReference>
<evidence type="ECO:0000313" key="3">
    <source>
        <dbReference type="EMBL" id="MBB2988442.1"/>
    </source>
</evidence>
<sequence length="387" mass="42166">MAAVPSWWRRERDPDPGGPDLTDLRARERAVAEEAGYVARRARWEAEWRNAGDVAAQLSAPDDVPADLDFSAERPADPFDGSILQVPWEWRDFFSRLEGRLYSTSVERGHVALRVVLAGDRSRDFTLGGYMRVPVSPLVDVVRIYGAYVVLVYPPLPAATSARLGFVNVSTQRPSPRPRSQPLPANSPAIFSLGRRVPLARDAPGWVVAALDALQVAPQEARFFAVNTPTQIVEPLLEEVKRLRAVQASRALRRARKALPPPPGRLIRTARDGEEIAAEWVRWFGFRDADTTPVGADEGIDVVGAAVVAQVKMEAVPTGRPAVQQLFGVAAATKRQGLFFSLAGYTPPALAWATAHDIALFRFDLQGVPEPVTPAAAALHAKASTGR</sequence>
<dbReference type="RefSeq" id="WP_221186656.1">
    <property type="nucleotide sequence ID" value="NZ_JACHVT010000012.1"/>
</dbReference>
<dbReference type="AlphaFoldDB" id="A0A839Q5H1"/>
<evidence type="ECO:0000256" key="1">
    <source>
        <dbReference type="SAM" id="MobiDB-lite"/>
    </source>
</evidence>
<accession>A0A839Q5H1</accession>
<dbReference type="InterPro" id="IPR011856">
    <property type="entry name" value="tRNA_endonuc-like_dom_sf"/>
</dbReference>
<protein>
    <recommendedName>
        <fullName evidence="2">Restriction endonuclease type IV Mrr domain-containing protein</fullName>
    </recommendedName>
</protein>
<dbReference type="GO" id="GO:0009307">
    <property type="term" value="P:DNA restriction-modification system"/>
    <property type="evidence" value="ECO:0007669"/>
    <property type="project" value="InterPro"/>
</dbReference>
<gene>
    <name evidence="3" type="ORF">FHW14_003636</name>
</gene>
<dbReference type="Pfam" id="PF04471">
    <property type="entry name" value="Mrr_cat"/>
    <property type="match status" value="1"/>
</dbReference>
<reference evidence="3 4" key="1">
    <citation type="submission" date="2020-08" db="EMBL/GenBank/DDBJ databases">
        <title>Genomic Encyclopedia of Type Strains, Phase IV (KMG-V): Genome sequencing to study the core and pangenomes of soil and plant-associated prokaryotes.</title>
        <authorList>
            <person name="Whitman W."/>
        </authorList>
    </citation>
    <scope>NUCLEOTIDE SEQUENCE [LARGE SCALE GENOMIC DNA]</scope>
    <source>
        <strain evidence="3 4">B3ACCR2</strain>
    </source>
</reference>
<name>A0A839Q5H1_9MICO</name>
<organism evidence="3 4">
    <name type="scientific">Terracoccus luteus</name>
    <dbReference type="NCBI Taxonomy" id="53356"/>
    <lineage>
        <taxon>Bacteria</taxon>
        <taxon>Bacillati</taxon>
        <taxon>Actinomycetota</taxon>
        <taxon>Actinomycetes</taxon>
        <taxon>Micrococcales</taxon>
        <taxon>Intrasporangiaceae</taxon>
        <taxon>Terracoccus</taxon>
    </lineage>
</organism>
<dbReference type="SUPFAM" id="SSF52980">
    <property type="entry name" value="Restriction endonuclease-like"/>
    <property type="match status" value="1"/>
</dbReference>
<feature type="region of interest" description="Disordered" evidence="1">
    <location>
        <begin position="1"/>
        <end position="25"/>
    </location>
</feature>
<dbReference type="GO" id="GO:0004519">
    <property type="term" value="F:endonuclease activity"/>
    <property type="evidence" value="ECO:0007669"/>
    <property type="project" value="InterPro"/>
</dbReference>
<comment type="caution">
    <text evidence="3">The sequence shown here is derived from an EMBL/GenBank/DDBJ whole genome shotgun (WGS) entry which is preliminary data.</text>
</comment>
<dbReference type="EMBL" id="JACHVT010000012">
    <property type="protein sequence ID" value="MBB2988442.1"/>
    <property type="molecule type" value="Genomic_DNA"/>
</dbReference>